<feature type="chain" id="PRO_5019095653" evidence="16">
    <location>
        <begin position="30"/>
        <end position="730"/>
    </location>
</feature>
<evidence type="ECO:0000256" key="8">
    <source>
        <dbReference type="ARBA" id="ARBA00023004"/>
    </source>
</evidence>
<protein>
    <submittedName>
        <fullName evidence="19">Outer-membrane receptor for Fe(III)-coprogen, Fe(III)-ferrioxamine B and Fe(III)-rhodotrulic acid</fullName>
    </submittedName>
</protein>
<accession>A0A446ZJ31</accession>
<dbReference type="InterPro" id="IPR036942">
    <property type="entry name" value="Beta-barrel_TonB_sf"/>
</dbReference>
<proteinExistence type="inferred from homology"/>
<dbReference type="AlphaFoldDB" id="A0A446ZJ31"/>
<evidence type="ECO:0000256" key="1">
    <source>
        <dbReference type="ARBA" id="ARBA00004571"/>
    </source>
</evidence>
<dbReference type="PANTHER" id="PTHR32552">
    <property type="entry name" value="FERRICHROME IRON RECEPTOR-RELATED"/>
    <property type="match status" value="1"/>
</dbReference>
<dbReference type="Proteomes" id="UP000294355">
    <property type="component" value="Chromosome"/>
</dbReference>
<comment type="subcellular location">
    <subcellularLocation>
        <location evidence="1 14">Cell outer membrane</location>
        <topology evidence="1 14">Multi-pass membrane protein</topology>
    </subcellularLocation>
</comment>
<keyword evidence="11 14" id="KW-0472">Membrane</keyword>
<comment type="similarity">
    <text evidence="2 14 15">Belongs to the TonB-dependent receptor family.</text>
</comment>
<keyword evidence="6 14" id="KW-0812">Transmembrane</keyword>
<evidence type="ECO:0000256" key="9">
    <source>
        <dbReference type="ARBA" id="ARBA00023065"/>
    </source>
</evidence>
<dbReference type="GO" id="GO:0038023">
    <property type="term" value="F:signaling receptor activity"/>
    <property type="evidence" value="ECO:0007669"/>
    <property type="project" value="InterPro"/>
</dbReference>
<evidence type="ECO:0000256" key="13">
    <source>
        <dbReference type="ARBA" id="ARBA00023237"/>
    </source>
</evidence>
<keyword evidence="3 14" id="KW-0813">Transport</keyword>
<evidence type="ECO:0000256" key="11">
    <source>
        <dbReference type="ARBA" id="ARBA00023136"/>
    </source>
</evidence>
<dbReference type="Pfam" id="PF00593">
    <property type="entry name" value="TonB_dep_Rec_b-barrel"/>
    <property type="match status" value="1"/>
</dbReference>
<gene>
    <name evidence="19" type="primary">fhuE_1</name>
    <name evidence="19" type="ORF">AC2117_01680</name>
</gene>
<dbReference type="InterPro" id="IPR039426">
    <property type="entry name" value="TonB-dep_rcpt-like"/>
</dbReference>
<name>A0A446ZJ31_ACICA</name>
<evidence type="ECO:0000256" key="3">
    <source>
        <dbReference type="ARBA" id="ARBA00022448"/>
    </source>
</evidence>
<keyword evidence="10 15" id="KW-0798">TonB box</keyword>
<evidence type="ECO:0000256" key="14">
    <source>
        <dbReference type="PROSITE-ProRule" id="PRU01360"/>
    </source>
</evidence>
<reference evidence="19 20" key="1">
    <citation type="submission" date="2018-08" db="EMBL/GenBank/DDBJ databases">
        <authorList>
            <person name="Gonzaga-Molto A."/>
        </authorList>
    </citation>
    <scope>NUCLEOTIDE SEQUENCE [LARGE SCALE GENOMIC DNA]</scope>
    <source>
        <strain evidence="19">Acinetobacter calcoaceticus str. 2117</strain>
    </source>
</reference>
<evidence type="ECO:0000256" key="15">
    <source>
        <dbReference type="RuleBase" id="RU003357"/>
    </source>
</evidence>
<evidence type="ECO:0000256" key="7">
    <source>
        <dbReference type="ARBA" id="ARBA00022729"/>
    </source>
</evidence>
<sequence precursor="true">MYNPLFRKAFRVHPLALSMALTVPSIVYADEAMGTATLATIKVQAEQENSAVTEGSGSYTAKSTNTSTKLNLSLRETPQSVKVLTREYLDDRKIDSFQDLMNNITGVSTSRTDERQKAYARGFEVDYYLLDGMPSTTNLSIGDLDLDIYDRVEVVKGANGLTTGAGNPAMALNMIRKHANAKELTGNVSTSLGSWNSWSSSADISTPLNADGSLRGRMFVKHSDEKSFMDFYEKERNVFYGALDYDLSDKTSMSLGATYQELHRDGIRWGGTPAFYTDGTRTNFSRSLTVSAPWTYWDVNTTAVFANLKQNLFNDINLNIAYTFRKEDTDSMLLYTAGQVDKATNTSPLENPNDEKHKADYVSVYGAKAANEENNFDVFINAPFTLFNRPQEIIIGGSWNKNEKTKDIFGGSNTNQDIEKYLGGPLNYNDIAQELLQPVVLNGKNALNETTQTAAYIAGKFQILDPLKIIAGARLSNWEYKSENDKGNREFNNELAPYIGAIYDFAPDHSVYASYTEIFKPQERKDVNDQYIDPITGKSYEAGLKSEWFGGRFNTALSVFRIEQSNFAESIPGRFIIRNGTQTTEQAYRAVDGVESKGFEFEADGEINDNWGISFGVANFEAKDAKGTKVNTTNSRTTSNLFVKYKLDQWSAGLGLNYKSKYYTGSGSSRIEQDAYVLASAMLGYQLDKNIKLQFNIDNIFDEKYYEGIGENSMNWGTPRNATVRVRYNF</sequence>
<keyword evidence="13 14" id="KW-0998">Cell outer membrane</keyword>
<dbReference type="RefSeq" id="WP_413773098.1">
    <property type="nucleotide sequence ID" value="NZ_LS999521.1"/>
</dbReference>
<dbReference type="Gene3D" id="2.40.170.20">
    <property type="entry name" value="TonB-dependent receptor, beta-barrel domain"/>
    <property type="match status" value="1"/>
</dbReference>
<dbReference type="Pfam" id="PF07715">
    <property type="entry name" value="Plug"/>
    <property type="match status" value="1"/>
</dbReference>
<dbReference type="EMBL" id="LS999521">
    <property type="protein sequence ID" value="VAX44498.1"/>
    <property type="molecule type" value="Genomic_DNA"/>
</dbReference>
<dbReference type="PANTHER" id="PTHR32552:SF74">
    <property type="entry name" value="HYDROXAMATE SIDEROPHORE RECEPTOR FHUE"/>
    <property type="match status" value="1"/>
</dbReference>
<dbReference type="InterPro" id="IPR010105">
    <property type="entry name" value="TonB_sidphr_rcpt"/>
</dbReference>
<dbReference type="NCBIfam" id="TIGR01783">
    <property type="entry name" value="TonB-siderophor"/>
    <property type="match status" value="1"/>
</dbReference>
<keyword evidence="8" id="KW-0408">Iron</keyword>
<feature type="signal peptide" evidence="16">
    <location>
        <begin position="1"/>
        <end position="29"/>
    </location>
</feature>
<dbReference type="Gene3D" id="2.170.130.10">
    <property type="entry name" value="TonB-dependent receptor, plug domain"/>
    <property type="match status" value="1"/>
</dbReference>
<dbReference type="PROSITE" id="PS52016">
    <property type="entry name" value="TONB_DEPENDENT_REC_3"/>
    <property type="match status" value="1"/>
</dbReference>
<evidence type="ECO:0000256" key="16">
    <source>
        <dbReference type="SAM" id="SignalP"/>
    </source>
</evidence>
<dbReference type="InterPro" id="IPR012910">
    <property type="entry name" value="Plug_dom"/>
</dbReference>
<keyword evidence="4 14" id="KW-1134">Transmembrane beta strand</keyword>
<keyword evidence="12 19" id="KW-0675">Receptor</keyword>
<dbReference type="CDD" id="cd01347">
    <property type="entry name" value="ligand_gated_channel"/>
    <property type="match status" value="1"/>
</dbReference>
<evidence type="ECO:0000256" key="12">
    <source>
        <dbReference type="ARBA" id="ARBA00023170"/>
    </source>
</evidence>
<keyword evidence="9" id="KW-0406">Ion transport</keyword>
<dbReference type="InterPro" id="IPR000531">
    <property type="entry name" value="Beta-barrel_TonB"/>
</dbReference>
<dbReference type="GO" id="GO:0009279">
    <property type="term" value="C:cell outer membrane"/>
    <property type="evidence" value="ECO:0007669"/>
    <property type="project" value="UniProtKB-SubCell"/>
</dbReference>
<organism evidence="19 20">
    <name type="scientific">Acinetobacter calcoaceticus</name>
    <dbReference type="NCBI Taxonomy" id="471"/>
    <lineage>
        <taxon>Bacteria</taxon>
        <taxon>Pseudomonadati</taxon>
        <taxon>Pseudomonadota</taxon>
        <taxon>Gammaproteobacteria</taxon>
        <taxon>Moraxellales</taxon>
        <taxon>Moraxellaceae</taxon>
        <taxon>Acinetobacter</taxon>
        <taxon>Acinetobacter calcoaceticus/baumannii complex</taxon>
    </lineage>
</organism>
<evidence type="ECO:0000256" key="10">
    <source>
        <dbReference type="ARBA" id="ARBA00023077"/>
    </source>
</evidence>
<feature type="domain" description="TonB-dependent receptor plug" evidence="18">
    <location>
        <begin position="74"/>
        <end position="169"/>
    </location>
</feature>
<dbReference type="GO" id="GO:0015344">
    <property type="term" value="F:siderophore uptake transmembrane transporter activity"/>
    <property type="evidence" value="ECO:0007669"/>
    <property type="project" value="TreeGrafter"/>
</dbReference>
<evidence type="ECO:0000256" key="4">
    <source>
        <dbReference type="ARBA" id="ARBA00022452"/>
    </source>
</evidence>
<feature type="domain" description="TonB-dependent receptor-like beta-barrel" evidence="17">
    <location>
        <begin position="269"/>
        <end position="700"/>
    </location>
</feature>
<evidence type="ECO:0000313" key="20">
    <source>
        <dbReference type="Proteomes" id="UP000294355"/>
    </source>
</evidence>
<evidence type="ECO:0000259" key="18">
    <source>
        <dbReference type="Pfam" id="PF07715"/>
    </source>
</evidence>
<dbReference type="InterPro" id="IPR037066">
    <property type="entry name" value="Plug_dom_sf"/>
</dbReference>
<dbReference type="SUPFAM" id="SSF56935">
    <property type="entry name" value="Porins"/>
    <property type="match status" value="1"/>
</dbReference>
<evidence type="ECO:0000256" key="6">
    <source>
        <dbReference type="ARBA" id="ARBA00022692"/>
    </source>
</evidence>
<dbReference type="FunFam" id="2.170.130.10:FF:000010">
    <property type="entry name" value="Ferripyoverdine receptor"/>
    <property type="match status" value="1"/>
</dbReference>
<evidence type="ECO:0000256" key="2">
    <source>
        <dbReference type="ARBA" id="ARBA00009810"/>
    </source>
</evidence>
<evidence type="ECO:0000256" key="5">
    <source>
        <dbReference type="ARBA" id="ARBA00022496"/>
    </source>
</evidence>
<evidence type="ECO:0000259" key="17">
    <source>
        <dbReference type="Pfam" id="PF00593"/>
    </source>
</evidence>
<keyword evidence="7 16" id="KW-0732">Signal</keyword>
<keyword evidence="5" id="KW-0410">Iron transport</keyword>
<dbReference type="GO" id="GO:0015891">
    <property type="term" value="P:siderophore transport"/>
    <property type="evidence" value="ECO:0007669"/>
    <property type="project" value="InterPro"/>
</dbReference>
<evidence type="ECO:0000313" key="19">
    <source>
        <dbReference type="EMBL" id="VAX44498.1"/>
    </source>
</evidence>